<dbReference type="CDD" id="cd23787">
    <property type="entry name" value="RWD_CSM1"/>
    <property type="match status" value="1"/>
</dbReference>
<dbReference type="Proteomes" id="UP000070444">
    <property type="component" value="Unassembled WGS sequence"/>
</dbReference>
<evidence type="ECO:0000259" key="2">
    <source>
        <dbReference type="Pfam" id="PF12539"/>
    </source>
</evidence>
<evidence type="ECO:0000313" key="4">
    <source>
        <dbReference type="Proteomes" id="UP000070444"/>
    </source>
</evidence>
<evidence type="ECO:0000256" key="1">
    <source>
        <dbReference type="SAM" id="Coils"/>
    </source>
</evidence>
<feature type="non-terminal residue" evidence="3">
    <location>
        <position position="1"/>
    </location>
</feature>
<keyword evidence="4" id="KW-1185">Reference proteome</keyword>
<gene>
    <name evidence="3" type="ORF">CONCODRAFT_3415</name>
</gene>
<sequence length="215" mass="25083">EKKRTLELEQQLLYLKQEQKSLKPLPPLSEDITNDYSNELNAAQIKLEQINNEVNNLREEKASNLLTLIHNLRSKTDRKINSIQNLSSFALTKLNQSYTLFFRLLTNIEFNVVSVSNLDLVRISNRYENLSIIDKVECKQAGKQGVHNYFLYTVQELNSNIKFIYEPIDPYEADHIPWQYLPEYLRDKLLFDLDQGANFLRVVFKVLNSGGEGKK</sequence>
<accession>A0A137PF87</accession>
<dbReference type="InterPro" id="IPR038608">
    <property type="entry name" value="Csm1/Pcs1_C_sf"/>
</dbReference>
<dbReference type="Pfam" id="PF12539">
    <property type="entry name" value="Csm1"/>
    <property type="match status" value="1"/>
</dbReference>
<reference evidence="3 4" key="1">
    <citation type="journal article" date="2015" name="Genome Biol. Evol.">
        <title>Phylogenomic analyses indicate that early fungi evolved digesting cell walls of algal ancestors of land plants.</title>
        <authorList>
            <person name="Chang Y."/>
            <person name="Wang S."/>
            <person name="Sekimoto S."/>
            <person name="Aerts A.L."/>
            <person name="Choi C."/>
            <person name="Clum A."/>
            <person name="LaButti K.M."/>
            <person name="Lindquist E.A."/>
            <person name="Yee Ngan C."/>
            <person name="Ohm R.A."/>
            <person name="Salamov A.A."/>
            <person name="Grigoriev I.V."/>
            <person name="Spatafora J.W."/>
            <person name="Berbee M.L."/>
        </authorList>
    </citation>
    <scope>NUCLEOTIDE SEQUENCE [LARGE SCALE GENOMIC DNA]</scope>
    <source>
        <strain evidence="3 4">NRRL 28638</strain>
    </source>
</reference>
<dbReference type="Gene3D" id="3.90.1150.80">
    <property type="match status" value="1"/>
</dbReference>
<evidence type="ECO:0000313" key="3">
    <source>
        <dbReference type="EMBL" id="KXN73601.1"/>
    </source>
</evidence>
<dbReference type="InterPro" id="IPR020981">
    <property type="entry name" value="Csm1/Pcs1_C"/>
</dbReference>
<feature type="coiled-coil region" evidence="1">
    <location>
        <begin position="33"/>
        <end position="67"/>
    </location>
</feature>
<organism evidence="3 4">
    <name type="scientific">Conidiobolus coronatus (strain ATCC 28846 / CBS 209.66 / NRRL 28638)</name>
    <name type="common">Delacroixia coronata</name>
    <dbReference type="NCBI Taxonomy" id="796925"/>
    <lineage>
        <taxon>Eukaryota</taxon>
        <taxon>Fungi</taxon>
        <taxon>Fungi incertae sedis</taxon>
        <taxon>Zoopagomycota</taxon>
        <taxon>Entomophthoromycotina</taxon>
        <taxon>Entomophthoromycetes</taxon>
        <taxon>Entomophthorales</taxon>
        <taxon>Ancylistaceae</taxon>
        <taxon>Conidiobolus</taxon>
    </lineage>
</organism>
<protein>
    <recommendedName>
        <fullName evidence="2">Monopolin complex subunit Csm1/Pcs1 C-terminal domain-containing protein</fullName>
    </recommendedName>
</protein>
<dbReference type="EMBL" id="KQ964434">
    <property type="protein sequence ID" value="KXN73601.1"/>
    <property type="molecule type" value="Genomic_DNA"/>
</dbReference>
<name>A0A137PF87_CONC2</name>
<dbReference type="AlphaFoldDB" id="A0A137PF87"/>
<feature type="domain" description="Monopolin complex subunit Csm1/Pcs1 C-terminal" evidence="2">
    <location>
        <begin position="122"/>
        <end position="193"/>
    </location>
</feature>
<keyword evidence="1" id="KW-0175">Coiled coil</keyword>
<proteinExistence type="predicted"/>